<dbReference type="GO" id="GO:1990281">
    <property type="term" value="C:efflux pump complex"/>
    <property type="evidence" value="ECO:0007669"/>
    <property type="project" value="TreeGrafter"/>
</dbReference>
<dbReference type="Gene3D" id="2.40.30.170">
    <property type="match status" value="1"/>
</dbReference>
<dbReference type="RefSeq" id="WP_201348854.1">
    <property type="nucleotide sequence ID" value="NZ_AP014546.1"/>
</dbReference>
<gene>
    <name evidence="4" type="ORF">NEJAP_0162</name>
</gene>
<keyword evidence="5" id="KW-1185">Reference proteome</keyword>
<dbReference type="GO" id="GO:0015562">
    <property type="term" value="F:efflux transmembrane transporter activity"/>
    <property type="evidence" value="ECO:0007669"/>
    <property type="project" value="TreeGrafter"/>
</dbReference>
<dbReference type="InterPro" id="IPR058647">
    <property type="entry name" value="BSH_CzcB-like"/>
</dbReference>
<name>A0A7R6PGZ9_9GAMM</name>
<dbReference type="Gene3D" id="2.40.50.100">
    <property type="match status" value="1"/>
</dbReference>
<dbReference type="AlphaFoldDB" id="A0A7R6PGZ9"/>
<sequence length="366" mass="39372">MNKKYRIITCLVMLLGVQSVWADTTLVRVKPLVEVLQQVSYSAPADVVNEQHVSLSTELAGVLEALHVQVGDSVLKGQEVAALECQDYRLSQAQAKQGVSALASQVTLAQQQFKRTRTLQKSGSASIELLNQRQTELSALTAQLKGQKIQVQQAQRNTNRCVIKAPFDGVVTDVMTAQGAYLPVGASLVKLLNVKQAEVSARLLPKQVVALQTGAKIYLKVAAEKYPVSIRASIPLINQAARTQEVRLNFTNHTALSGASGELVWQSSLSSIPPEYLVRRGGSLGVMLAEKGIARFIVLANAKEGQTVELETTAESRLSSTSANNVMLIVQGQHVLEEGDKIEVEVAGINNDSKDEVKADAGAPAQ</sequence>
<dbReference type="InterPro" id="IPR006143">
    <property type="entry name" value="RND_pump_MFP"/>
</dbReference>
<evidence type="ECO:0000313" key="4">
    <source>
        <dbReference type="EMBL" id="BBB28121.1"/>
    </source>
</evidence>
<dbReference type="KEGG" id="njp:NEJAP_0162"/>
<accession>A0A7R6PGZ9</accession>
<protein>
    <submittedName>
        <fullName evidence="4">Efflux transporter, RND family, MFP subunit</fullName>
    </submittedName>
</protein>
<feature type="signal peptide" evidence="2">
    <location>
        <begin position="1"/>
        <end position="22"/>
    </location>
</feature>
<evidence type="ECO:0000313" key="5">
    <source>
        <dbReference type="Proteomes" id="UP000595332"/>
    </source>
</evidence>
<comment type="similarity">
    <text evidence="1">Belongs to the membrane fusion protein (MFP) (TC 8.A.1) family.</text>
</comment>
<dbReference type="Proteomes" id="UP000595332">
    <property type="component" value="Chromosome"/>
</dbReference>
<dbReference type="EMBL" id="AP014546">
    <property type="protein sequence ID" value="BBB28121.1"/>
    <property type="molecule type" value="Genomic_DNA"/>
</dbReference>
<reference evidence="4 5" key="1">
    <citation type="journal article" date="2008" name="Int. J. Syst. Evol. Microbiol.">
        <title>Neptunomonas japonica sp. nov., an Osedax japonicus symbiont-like bacterium isolated from sediment adjacent to sperm whale carcasses off Kagoshima, Japan.</title>
        <authorList>
            <person name="Miyazaki M."/>
            <person name="Nogi Y."/>
            <person name="Fujiwara Y."/>
            <person name="Kawato M."/>
            <person name="Kubokawa K."/>
            <person name="Horikoshi K."/>
        </authorList>
    </citation>
    <scope>NUCLEOTIDE SEQUENCE [LARGE SCALE GENOMIC DNA]</scope>
    <source>
        <strain evidence="4 5">JAMM 1380</strain>
    </source>
</reference>
<proteinExistence type="inferred from homology"/>
<dbReference type="SUPFAM" id="SSF111369">
    <property type="entry name" value="HlyD-like secretion proteins"/>
    <property type="match status" value="1"/>
</dbReference>
<dbReference type="NCBIfam" id="TIGR01730">
    <property type="entry name" value="RND_mfp"/>
    <property type="match status" value="1"/>
</dbReference>
<keyword evidence="2" id="KW-0732">Signal</keyword>
<dbReference type="PANTHER" id="PTHR30469">
    <property type="entry name" value="MULTIDRUG RESISTANCE PROTEIN MDTA"/>
    <property type="match status" value="1"/>
</dbReference>
<feature type="chain" id="PRO_5032827288" evidence="2">
    <location>
        <begin position="23"/>
        <end position="366"/>
    </location>
</feature>
<dbReference type="Pfam" id="PF25973">
    <property type="entry name" value="BSH_CzcB"/>
    <property type="match status" value="1"/>
</dbReference>
<evidence type="ECO:0000256" key="2">
    <source>
        <dbReference type="SAM" id="SignalP"/>
    </source>
</evidence>
<feature type="domain" description="CzcB-like barrel-sandwich hybrid" evidence="3">
    <location>
        <begin position="54"/>
        <end position="187"/>
    </location>
</feature>
<organism evidence="4 5">
    <name type="scientific">Neptunomonas japonica JAMM 1380</name>
    <dbReference type="NCBI Taxonomy" id="1441457"/>
    <lineage>
        <taxon>Bacteria</taxon>
        <taxon>Pseudomonadati</taxon>
        <taxon>Pseudomonadota</taxon>
        <taxon>Gammaproteobacteria</taxon>
        <taxon>Oceanospirillales</taxon>
        <taxon>Oceanospirillaceae</taxon>
        <taxon>Neptunomonas</taxon>
    </lineage>
</organism>
<evidence type="ECO:0000256" key="1">
    <source>
        <dbReference type="ARBA" id="ARBA00009477"/>
    </source>
</evidence>
<evidence type="ECO:0000259" key="3">
    <source>
        <dbReference type="Pfam" id="PF25973"/>
    </source>
</evidence>
<dbReference type="Gene3D" id="1.10.287.470">
    <property type="entry name" value="Helix hairpin bin"/>
    <property type="match status" value="1"/>
</dbReference>